<organism evidence="1 2">
    <name type="scientific">Buttiauxella selenatireducens</name>
    <dbReference type="NCBI Taxonomy" id="3073902"/>
    <lineage>
        <taxon>Bacteria</taxon>
        <taxon>Pseudomonadati</taxon>
        <taxon>Pseudomonadota</taxon>
        <taxon>Gammaproteobacteria</taxon>
        <taxon>Enterobacterales</taxon>
        <taxon>Enterobacteriaceae</taxon>
        <taxon>Buttiauxella</taxon>
    </lineage>
</organism>
<protein>
    <submittedName>
        <fullName evidence="1">Uncharacterized protein</fullName>
    </submittedName>
</protein>
<sequence length="52" mass="6003">MKIFFTLPLDGEFSDPILYATAVDGPEKKHVWAVERLLFARITGSRPYDDKF</sequence>
<proteinExistence type="predicted"/>
<evidence type="ECO:0000313" key="1">
    <source>
        <dbReference type="EMBL" id="WMY75003.1"/>
    </source>
</evidence>
<name>A0ABY9SBW8_9ENTR</name>
<reference evidence="1 2" key="1">
    <citation type="submission" date="2023-09" db="EMBL/GenBank/DDBJ databases">
        <title>Buttiauxella selenatireducens sp. nov., isolated from the rhizosphere of Cardamine hupingshanesis.</title>
        <authorList>
            <person name="Zhang S."/>
            <person name="Xu Z."/>
            <person name="Wang H."/>
            <person name="Guo Y."/>
        </authorList>
    </citation>
    <scope>NUCLEOTIDE SEQUENCE [LARGE SCALE GENOMIC DNA]</scope>
    <source>
        <strain evidence="1 2">R73</strain>
    </source>
</reference>
<keyword evidence="2" id="KW-1185">Reference proteome</keyword>
<dbReference type="RefSeq" id="WP_309877418.1">
    <property type="nucleotide sequence ID" value="NZ_CP133838.1"/>
</dbReference>
<dbReference type="Proteomes" id="UP001246690">
    <property type="component" value="Chromosome"/>
</dbReference>
<evidence type="ECO:0000313" key="2">
    <source>
        <dbReference type="Proteomes" id="UP001246690"/>
    </source>
</evidence>
<accession>A0ABY9SBW8</accession>
<gene>
    <name evidence="1" type="ORF">RHD99_03210</name>
</gene>
<dbReference type="EMBL" id="CP133838">
    <property type="protein sequence ID" value="WMY75003.1"/>
    <property type="molecule type" value="Genomic_DNA"/>
</dbReference>